<dbReference type="KEGG" id="tgg:A3K92_07260"/>
<dbReference type="EMBL" id="CP014855">
    <property type="protein sequence ID" value="ASJ01291.1"/>
    <property type="molecule type" value="Genomic_DNA"/>
</dbReference>
<evidence type="ECO:0000259" key="2">
    <source>
        <dbReference type="Pfam" id="PF01850"/>
    </source>
</evidence>
<feature type="domain" description="PIN" evidence="2">
    <location>
        <begin position="3"/>
        <end position="125"/>
    </location>
</feature>
<evidence type="ECO:0000313" key="3">
    <source>
        <dbReference type="EMBL" id="ASJ01291.1"/>
    </source>
</evidence>
<accession>A0A2Z2MFQ9</accession>
<proteinExistence type="predicted"/>
<dbReference type="AlphaFoldDB" id="A0A2Z2MFQ9"/>
<dbReference type="OrthoDB" id="99382at2157"/>
<dbReference type="InterPro" id="IPR044153">
    <property type="entry name" value="PIN_Pae0151-like"/>
</dbReference>
<evidence type="ECO:0000256" key="1">
    <source>
        <dbReference type="ARBA" id="ARBA00022842"/>
    </source>
</evidence>
<name>A0A2Z2MFQ9_THEGO</name>
<dbReference type="InterPro" id="IPR051619">
    <property type="entry name" value="TypeII_TA_RNase_PINc/VapC"/>
</dbReference>
<dbReference type="InterPro" id="IPR029060">
    <property type="entry name" value="PIN-like_dom_sf"/>
</dbReference>
<organism evidence="3 4">
    <name type="scientific">Thermococcus gorgonarius</name>
    <dbReference type="NCBI Taxonomy" id="71997"/>
    <lineage>
        <taxon>Archaea</taxon>
        <taxon>Methanobacteriati</taxon>
        <taxon>Methanobacteriota</taxon>
        <taxon>Thermococci</taxon>
        <taxon>Thermococcales</taxon>
        <taxon>Thermococcaceae</taxon>
        <taxon>Thermococcus</taxon>
    </lineage>
</organism>
<dbReference type="CDD" id="cd09873">
    <property type="entry name" value="PIN_Pae0151-like"/>
    <property type="match status" value="1"/>
</dbReference>
<dbReference type="InterPro" id="IPR002716">
    <property type="entry name" value="PIN_dom"/>
</dbReference>
<dbReference type="Pfam" id="PF01850">
    <property type="entry name" value="PIN"/>
    <property type="match status" value="1"/>
</dbReference>
<dbReference type="Proteomes" id="UP000250134">
    <property type="component" value="Chromosome"/>
</dbReference>
<dbReference type="Gene3D" id="3.40.50.1010">
    <property type="entry name" value="5'-nuclease"/>
    <property type="match status" value="1"/>
</dbReference>
<dbReference type="SUPFAM" id="SSF88723">
    <property type="entry name" value="PIN domain-like"/>
    <property type="match status" value="1"/>
</dbReference>
<dbReference type="RefSeq" id="WP_088885629.1">
    <property type="nucleotide sequence ID" value="NZ_CP014855.1"/>
</dbReference>
<sequence>MLVVDTSAFIDSIIPVKGKEDRNRLARRAISAAEARGIPLLMPRLGVVETISLVKRLTSKEEAVDLTLEYLEAKVLQVSEDWIFEDAKTIARKIHPRAADSYFIATAKKFNAMLISSDKDMVARARKMGIRAFYVLDETQLDEYLNEISGGAV</sequence>
<keyword evidence="4" id="KW-1185">Reference proteome</keyword>
<evidence type="ECO:0000313" key="4">
    <source>
        <dbReference type="Proteomes" id="UP000250134"/>
    </source>
</evidence>
<gene>
    <name evidence="3" type="ORF">A3K92_07260</name>
</gene>
<protein>
    <recommendedName>
        <fullName evidence="2">PIN domain-containing protein</fullName>
    </recommendedName>
</protein>
<reference evidence="3 4" key="1">
    <citation type="submission" date="2016-03" db="EMBL/GenBank/DDBJ databases">
        <title>Complete genome sequence of Thermococcus gorgonarius.</title>
        <authorList>
            <person name="Oger P.M."/>
        </authorList>
    </citation>
    <scope>NUCLEOTIDE SEQUENCE [LARGE SCALE GENOMIC DNA]</scope>
    <source>
        <strain evidence="3 4">W-12</strain>
    </source>
</reference>
<dbReference type="PANTHER" id="PTHR35901">
    <property type="entry name" value="RIBONUCLEASE VAPC3"/>
    <property type="match status" value="1"/>
</dbReference>
<keyword evidence="1" id="KW-0460">Magnesium</keyword>
<dbReference type="PANTHER" id="PTHR35901:SF1">
    <property type="entry name" value="EXONUCLEASE VAPC9"/>
    <property type="match status" value="1"/>
</dbReference>
<dbReference type="GeneID" id="33332340"/>